<dbReference type="SUPFAM" id="SSF56176">
    <property type="entry name" value="FAD-binding/transporter-associated domain-like"/>
    <property type="match status" value="1"/>
</dbReference>
<evidence type="ECO:0000256" key="5">
    <source>
        <dbReference type="SAM" id="SignalP"/>
    </source>
</evidence>
<keyword evidence="4" id="KW-0560">Oxidoreductase</keyword>
<protein>
    <recommendedName>
        <fullName evidence="6">FAD-binding PCMH-type domain-containing protein</fullName>
    </recommendedName>
</protein>
<evidence type="ECO:0000313" key="8">
    <source>
        <dbReference type="Proteomes" id="UP000184356"/>
    </source>
</evidence>
<evidence type="ECO:0000259" key="6">
    <source>
        <dbReference type="PROSITE" id="PS51387"/>
    </source>
</evidence>
<reference evidence="8" key="1">
    <citation type="journal article" date="2017" name="Genome Biol.">
        <title>Comparative genomics reveals high biological diversity and specific adaptations in the industrially and medically important fungal genus Aspergillus.</title>
        <authorList>
            <person name="de Vries R.P."/>
            <person name="Riley R."/>
            <person name="Wiebenga A."/>
            <person name="Aguilar-Osorio G."/>
            <person name="Amillis S."/>
            <person name="Uchima C.A."/>
            <person name="Anderluh G."/>
            <person name="Asadollahi M."/>
            <person name="Askin M."/>
            <person name="Barry K."/>
            <person name="Battaglia E."/>
            <person name="Bayram O."/>
            <person name="Benocci T."/>
            <person name="Braus-Stromeyer S.A."/>
            <person name="Caldana C."/>
            <person name="Canovas D."/>
            <person name="Cerqueira G.C."/>
            <person name="Chen F."/>
            <person name="Chen W."/>
            <person name="Choi C."/>
            <person name="Clum A."/>
            <person name="Dos Santos R.A."/>
            <person name="Damasio A.R."/>
            <person name="Diallinas G."/>
            <person name="Emri T."/>
            <person name="Fekete E."/>
            <person name="Flipphi M."/>
            <person name="Freyberg S."/>
            <person name="Gallo A."/>
            <person name="Gournas C."/>
            <person name="Habgood R."/>
            <person name="Hainaut M."/>
            <person name="Harispe M.L."/>
            <person name="Henrissat B."/>
            <person name="Hilden K.S."/>
            <person name="Hope R."/>
            <person name="Hossain A."/>
            <person name="Karabika E."/>
            <person name="Karaffa L."/>
            <person name="Karanyi Z."/>
            <person name="Krasevec N."/>
            <person name="Kuo A."/>
            <person name="Kusch H."/>
            <person name="LaButti K."/>
            <person name="Lagendijk E.L."/>
            <person name="Lapidus A."/>
            <person name="Levasseur A."/>
            <person name="Lindquist E."/>
            <person name="Lipzen A."/>
            <person name="Logrieco A.F."/>
            <person name="MacCabe A."/>
            <person name="Maekelae M.R."/>
            <person name="Malavazi I."/>
            <person name="Melin P."/>
            <person name="Meyer V."/>
            <person name="Mielnichuk N."/>
            <person name="Miskei M."/>
            <person name="Molnar A.P."/>
            <person name="Mule G."/>
            <person name="Ngan C.Y."/>
            <person name="Orejas M."/>
            <person name="Orosz E."/>
            <person name="Ouedraogo J.P."/>
            <person name="Overkamp K.M."/>
            <person name="Park H.-S."/>
            <person name="Perrone G."/>
            <person name="Piumi F."/>
            <person name="Punt P.J."/>
            <person name="Ram A.F."/>
            <person name="Ramon A."/>
            <person name="Rauscher S."/>
            <person name="Record E."/>
            <person name="Riano-Pachon D.M."/>
            <person name="Robert V."/>
            <person name="Roehrig J."/>
            <person name="Ruller R."/>
            <person name="Salamov A."/>
            <person name="Salih N.S."/>
            <person name="Samson R.A."/>
            <person name="Sandor E."/>
            <person name="Sanguinetti M."/>
            <person name="Schuetze T."/>
            <person name="Sepcic K."/>
            <person name="Shelest E."/>
            <person name="Sherlock G."/>
            <person name="Sophianopoulou V."/>
            <person name="Squina F.M."/>
            <person name="Sun H."/>
            <person name="Susca A."/>
            <person name="Todd R.B."/>
            <person name="Tsang A."/>
            <person name="Unkles S.E."/>
            <person name="van de Wiele N."/>
            <person name="van Rossen-Uffink D."/>
            <person name="Oliveira J.V."/>
            <person name="Vesth T.C."/>
            <person name="Visser J."/>
            <person name="Yu J.-H."/>
            <person name="Zhou M."/>
            <person name="Andersen M.R."/>
            <person name="Archer D.B."/>
            <person name="Baker S.E."/>
            <person name="Benoit I."/>
            <person name="Brakhage A.A."/>
            <person name="Braus G.H."/>
            <person name="Fischer R."/>
            <person name="Frisvad J.C."/>
            <person name="Goldman G.H."/>
            <person name="Houbraken J."/>
            <person name="Oakley B."/>
            <person name="Pocsi I."/>
            <person name="Scazzocchio C."/>
            <person name="Seiboth B."/>
            <person name="vanKuyk P.A."/>
            <person name="Wortman J."/>
            <person name="Dyer P.S."/>
            <person name="Grigoriev I.V."/>
        </authorList>
    </citation>
    <scope>NUCLEOTIDE SEQUENCE [LARGE SCALE GENOMIC DNA]</scope>
    <source>
        <strain evidence="8">CBS 593.65</strain>
    </source>
</reference>
<keyword evidence="3" id="KW-0274">FAD</keyword>
<dbReference type="EMBL" id="KV878594">
    <property type="protein sequence ID" value="OJJ54805.1"/>
    <property type="molecule type" value="Genomic_DNA"/>
</dbReference>
<gene>
    <name evidence="7" type="ORF">ASPSYDRAFT_72118</name>
</gene>
<dbReference type="RefSeq" id="XP_040698611.1">
    <property type="nucleotide sequence ID" value="XM_040850629.1"/>
</dbReference>
<evidence type="ECO:0000256" key="2">
    <source>
        <dbReference type="ARBA" id="ARBA00022630"/>
    </source>
</evidence>
<dbReference type="Gene3D" id="3.30.465.10">
    <property type="match status" value="1"/>
</dbReference>
<dbReference type="InterPro" id="IPR016169">
    <property type="entry name" value="FAD-bd_PCMH_sub2"/>
</dbReference>
<dbReference type="InterPro" id="IPR016166">
    <property type="entry name" value="FAD-bd_PCMH"/>
</dbReference>
<dbReference type="GeneID" id="63766702"/>
<keyword evidence="2" id="KW-0285">Flavoprotein</keyword>
<sequence>MAGRMFSVALAALSLGACDALNASAAFQPGDIYVGPGVSSACEQLYQSYHTEVLSPFSPNYTAETKLFWDVRSDLSPACIFQPRNADEVAHGVKMISDNEAPFAIWGGGHMNFPGSNNIDGGVLITLNKLREYKVHNNTIEVGPGMKWIDVIRALDPYGRVAIGGRLKNIGVPGLTLIGGVHYFINKYGFAMDNVERYDVVLGNGTQVIADANTNRDLFWALKGGANNFGLVTKFTLRTHPIPKISTTIQTFQEDKIYDFIKAAMDMDRLDSTEPIAAGSVLTVQYNATTKVVSASLLGVQEGASNPPSQFANFTAIDGPTKIHNVTTLRWWTEDKITPNQMFRVAFTTHSIVPDADRVYEMYQAWKDGVDTLADVQGLYPTFVINLCPAGAVRAGKATAVGNTWDLPTEPTIWWQFSTGWDHAQDDLRVTTWSRNLGESLHEENRRLSLSREHIYMGDAGEFQDAFATFPPENIARMKEIRNAVDPKGVFSSLNWGGFKLGP</sequence>
<evidence type="ECO:0000313" key="7">
    <source>
        <dbReference type="EMBL" id="OJJ54805.1"/>
    </source>
</evidence>
<dbReference type="InterPro" id="IPR006094">
    <property type="entry name" value="Oxid_FAD_bind_N"/>
</dbReference>
<feature type="signal peptide" evidence="5">
    <location>
        <begin position="1"/>
        <end position="20"/>
    </location>
</feature>
<evidence type="ECO:0000256" key="4">
    <source>
        <dbReference type="ARBA" id="ARBA00023002"/>
    </source>
</evidence>
<feature type="domain" description="FAD-binding PCMH-type" evidence="6">
    <location>
        <begin position="73"/>
        <end position="242"/>
    </location>
</feature>
<dbReference type="PANTHER" id="PTHR42973">
    <property type="entry name" value="BINDING OXIDOREDUCTASE, PUTATIVE (AFU_ORTHOLOGUE AFUA_1G17690)-RELATED"/>
    <property type="match status" value="1"/>
</dbReference>
<dbReference type="PANTHER" id="PTHR42973:SF53">
    <property type="entry name" value="FAD-BINDING PCMH-TYPE DOMAIN-CONTAINING PROTEIN-RELATED"/>
    <property type="match status" value="1"/>
</dbReference>
<comment type="similarity">
    <text evidence="1">Belongs to the oxygen-dependent FAD-linked oxidoreductase family.</text>
</comment>
<dbReference type="GO" id="GO:0071949">
    <property type="term" value="F:FAD binding"/>
    <property type="evidence" value="ECO:0007669"/>
    <property type="project" value="InterPro"/>
</dbReference>
<evidence type="ECO:0000256" key="3">
    <source>
        <dbReference type="ARBA" id="ARBA00022827"/>
    </source>
</evidence>
<accession>A0A1L9T607</accession>
<organism evidence="7 8">
    <name type="scientific">Aspergillus sydowii CBS 593.65</name>
    <dbReference type="NCBI Taxonomy" id="1036612"/>
    <lineage>
        <taxon>Eukaryota</taxon>
        <taxon>Fungi</taxon>
        <taxon>Dikarya</taxon>
        <taxon>Ascomycota</taxon>
        <taxon>Pezizomycotina</taxon>
        <taxon>Eurotiomycetes</taxon>
        <taxon>Eurotiomycetidae</taxon>
        <taxon>Eurotiales</taxon>
        <taxon>Aspergillaceae</taxon>
        <taxon>Aspergillus</taxon>
        <taxon>Aspergillus subgen. Nidulantes</taxon>
    </lineage>
</organism>
<keyword evidence="5" id="KW-0732">Signal</keyword>
<feature type="chain" id="PRO_5009887608" description="FAD-binding PCMH-type domain-containing protein" evidence="5">
    <location>
        <begin position="21"/>
        <end position="503"/>
    </location>
</feature>
<dbReference type="GO" id="GO:0016491">
    <property type="term" value="F:oxidoreductase activity"/>
    <property type="evidence" value="ECO:0007669"/>
    <property type="project" value="UniProtKB-KW"/>
</dbReference>
<evidence type="ECO:0000256" key="1">
    <source>
        <dbReference type="ARBA" id="ARBA00005466"/>
    </source>
</evidence>
<dbReference type="InterPro" id="IPR050416">
    <property type="entry name" value="FAD-linked_Oxidoreductase"/>
</dbReference>
<dbReference type="PROSITE" id="PS51387">
    <property type="entry name" value="FAD_PCMH"/>
    <property type="match status" value="1"/>
</dbReference>
<dbReference type="OrthoDB" id="2151789at2759"/>
<dbReference type="InterPro" id="IPR036318">
    <property type="entry name" value="FAD-bd_PCMH-like_sf"/>
</dbReference>
<dbReference type="VEuPathDB" id="FungiDB:ASPSYDRAFT_72118"/>
<dbReference type="Proteomes" id="UP000184356">
    <property type="component" value="Unassembled WGS sequence"/>
</dbReference>
<name>A0A1L9T607_9EURO</name>
<keyword evidence="8" id="KW-1185">Reference proteome</keyword>
<proteinExistence type="inferred from homology"/>
<dbReference type="AlphaFoldDB" id="A0A1L9T607"/>
<dbReference type="STRING" id="1036612.A0A1L9T607"/>
<dbReference type="Pfam" id="PF01565">
    <property type="entry name" value="FAD_binding_4"/>
    <property type="match status" value="1"/>
</dbReference>
<dbReference type="PROSITE" id="PS51257">
    <property type="entry name" value="PROKAR_LIPOPROTEIN"/>
    <property type="match status" value="1"/>
</dbReference>